<keyword evidence="3" id="KW-1185">Reference proteome</keyword>
<dbReference type="EMBL" id="GL379830">
    <property type="protein sequence ID" value="EGT50772.1"/>
    <property type="molecule type" value="Genomic_DNA"/>
</dbReference>
<proteinExistence type="predicted"/>
<dbReference type="Proteomes" id="UP000008068">
    <property type="component" value="Unassembled WGS sequence"/>
</dbReference>
<evidence type="ECO:0000259" key="1">
    <source>
        <dbReference type="Pfam" id="PF23673"/>
    </source>
</evidence>
<organism evidence="3">
    <name type="scientific">Caenorhabditis brenneri</name>
    <name type="common">Nematode worm</name>
    <dbReference type="NCBI Taxonomy" id="135651"/>
    <lineage>
        <taxon>Eukaryota</taxon>
        <taxon>Metazoa</taxon>
        <taxon>Ecdysozoa</taxon>
        <taxon>Nematoda</taxon>
        <taxon>Chromadorea</taxon>
        <taxon>Rhabditida</taxon>
        <taxon>Rhabditina</taxon>
        <taxon>Rhabditomorpha</taxon>
        <taxon>Rhabditoidea</taxon>
        <taxon>Rhabditidae</taxon>
        <taxon>Peloderinae</taxon>
        <taxon>Caenorhabditis</taxon>
    </lineage>
</organism>
<dbReference type="InterPro" id="IPR055578">
    <property type="entry name" value="DUF7154"/>
</dbReference>
<evidence type="ECO:0000313" key="2">
    <source>
        <dbReference type="EMBL" id="EGT50772.1"/>
    </source>
</evidence>
<dbReference type="AlphaFoldDB" id="G0N2F7"/>
<feature type="domain" description="DUF7154" evidence="1">
    <location>
        <begin position="290"/>
        <end position="401"/>
    </location>
</feature>
<dbReference type="PANTHER" id="PTHR23062">
    <property type="entry name" value="HYPOTHETICAL PROTEIN C.ELEGANS"/>
    <property type="match status" value="1"/>
</dbReference>
<sequence>MALDGSNLATHVSNSPFFANVSHLPKEAPRTSIDDCAIAVSCKEGSNLVVFDIDSATDFGAFGVDGFCDPYKQTWQVADDSGFKTFGRIYATCVTFRDPNDCYPGDPHTFLVAISNTFNAKYIKEFCEFLTNGLNSMYIETYAFVQFDMAVAQEIQYFQDFSPWFEKIENFSYNRTLAITDETVGSDVLNMIERFLDNTNAPVCGARMTIFLSDHPNETNLDRLVESLRKNHIAPRVISWESTVLSPNPRFQLGTIFRLCTLTNGLRQNGDPFFAFDLLNVGGGFLTYAANPLIVGNGSIVLPSMTPPHSASYFNVHFALLKDLTLGPDRRQFRIVFADTITSHYVQLNTSYDNPDGGFFPTGNYHRGLVSLSEGHVQNITLEYAIGPEPLQPMQIRIYSNQSVNYWVPYDN</sequence>
<name>G0N2F7_CAEBE</name>
<dbReference type="HOGENOM" id="CLU_667693_0_0_1"/>
<dbReference type="PANTHER" id="PTHR23062:SF3">
    <property type="entry name" value="ANF_RECEPTOR DOMAIN-CONTAINING PROTEIN-RELATED"/>
    <property type="match status" value="1"/>
</dbReference>
<evidence type="ECO:0000313" key="3">
    <source>
        <dbReference type="Proteomes" id="UP000008068"/>
    </source>
</evidence>
<accession>G0N2F7</accession>
<dbReference type="Pfam" id="PF23673">
    <property type="entry name" value="DUF7154"/>
    <property type="match status" value="1"/>
</dbReference>
<gene>
    <name evidence="2" type="ORF">CAEBREN_12276</name>
</gene>
<dbReference type="GO" id="GO:0045087">
    <property type="term" value="P:innate immune response"/>
    <property type="evidence" value="ECO:0007669"/>
    <property type="project" value="TreeGrafter"/>
</dbReference>
<protein>
    <recommendedName>
        <fullName evidence="1">DUF7154 domain-containing protein</fullName>
    </recommendedName>
</protein>
<reference evidence="3" key="1">
    <citation type="submission" date="2011-07" db="EMBL/GenBank/DDBJ databases">
        <authorList>
            <consortium name="Caenorhabditis brenneri Sequencing and Analysis Consortium"/>
            <person name="Wilson R.K."/>
        </authorList>
    </citation>
    <scope>NUCLEOTIDE SEQUENCE [LARGE SCALE GENOMIC DNA]</scope>
    <source>
        <strain evidence="3">PB2801</strain>
    </source>
</reference>
<dbReference type="InParanoid" id="G0N2F7"/>